<dbReference type="RefSeq" id="WP_146518268.1">
    <property type="nucleotide sequence ID" value="NZ_CP151726.1"/>
</dbReference>
<dbReference type="InterPro" id="IPR018841">
    <property type="entry name" value="DUF2442"/>
</dbReference>
<dbReference type="EMBL" id="SJPN01000001">
    <property type="protein sequence ID" value="TWU08179.1"/>
    <property type="molecule type" value="Genomic_DNA"/>
</dbReference>
<protein>
    <recommendedName>
        <fullName evidence="3">DUF2442 domain-containing protein</fullName>
    </recommendedName>
</protein>
<dbReference type="Proteomes" id="UP000320176">
    <property type="component" value="Unassembled WGS sequence"/>
</dbReference>
<reference evidence="1 2" key="1">
    <citation type="submission" date="2019-02" db="EMBL/GenBank/DDBJ databases">
        <title>Deep-cultivation of Planctomycetes and their phenomic and genomic characterization uncovers novel biology.</title>
        <authorList>
            <person name="Wiegand S."/>
            <person name="Jogler M."/>
            <person name="Boedeker C."/>
            <person name="Pinto D."/>
            <person name="Vollmers J."/>
            <person name="Rivas-Marin E."/>
            <person name="Kohn T."/>
            <person name="Peeters S.H."/>
            <person name="Heuer A."/>
            <person name="Rast P."/>
            <person name="Oberbeckmann S."/>
            <person name="Bunk B."/>
            <person name="Jeske O."/>
            <person name="Meyerdierks A."/>
            <person name="Storesund J.E."/>
            <person name="Kallscheuer N."/>
            <person name="Luecker S."/>
            <person name="Lage O.M."/>
            <person name="Pohl T."/>
            <person name="Merkel B.J."/>
            <person name="Hornburger P."/>
            <person name="Mueller R.-W."/>
            <person name="Bruemmer F."/>
            <person name="Labrenz M."/>
            <person name="Spormann A.M."/>
            <person name="Op Den Camp H."/>
            <person name="Overmann J."/>
            <person name="Amann R."/>
            <person name="Jetten M.S.M."/>
            <person name="Mascher T."/>
            <person name="Medema M.H."/>
            <person name="Devos D.P."/>
            <person name="Kaster A.-K."/>
            <person name="Ovreas L."/>
            <person name="Rohde M."/>
            <person name="Galperin M.Y."/>
            <person name="Jogler C."/>
        </authorList>
    </citation>
    <scope>NUCLEOTIDE SEQUENCE [LARGE SCALE GENOMIC DNA]</scope>
    <source>
        <strain evidence="1 2">Pla52n</strain>
    </source>
</reference>
<gene>
    <name evidence="1" type="ORF">Pla52n_07610</name>
</gene>
<comment type="caution">
    <text evidence="1">The sequence shown here is derived from an EMBL/GenBank/DDBJ whole genome shotgun (WGS) entry which is preliminary data.</text>
</comment>
<keyword evidence="2" id="KW-1185">Reference proteome</keyword>
<evidence type="ECO:0000313" key="2">
    <source>
        <dbReference type="Proteomes" id="UP000320176"/>
    </source>
</evidence>
<dbReference type="OrthoDB" id="162796at2"/>
<accession>A0A5C6BA26</accession>
<sequence length="81" mass="8923">MFLHVTAARHVRDHIVEIAFNDGTAAHIDLSNSLDGPIFEPLKDVEYFQSFSIEGHTIAWPNGADFAPEYLRSLAPAGVKS</sequence>
<dbReference type="SUPFAM" id="SSF143880">
    <property type="entry name" value="NE0471 N-terminal domain-like"/>
    <property type="match status" value="1"/>
</dbReference>
<proteinExistence type="predicted"/>
<dbReference type="AlphaFoldDB" id="A0A5C6BA26"/>
<evidence type="ECO:0000313" key="1">
    <source>
        <dbReference type="EMBL" id="TWU08179.1"/>
    </source>
</evidence>
<dbReference type="InterPro" id="IPR036782">
    <property type="entry name" value="NE0471-like_N"/>
</dbReference>
<dbReference type="Pfam" id="PF10387">
    <property type="entry name" value="DUF2442"/>
    <property type="match status" value="1"/>
</dbReference>
<name>A0A5C6BA26_9BACT</name>
<evidence type="ECO:0008006" key="3">
    <source>
        <dbReference type="Google" id="ProtNLM"/>
    </source>
</evidence>
<dbReference type="Gene3D" id="3.30.2020.10">
    <property type="entry name" value="NE0471-like N-terminal domain"/>
    <property type="match status" value="1"/>
</dbReference>
<organism evidence="1 2">
    <name type="scientific">Stieleria varia</name>
    <dbReference type="NCBI Taxonomy" id="2528005"/>
    <lineage>
        <taxon>Bacteria</taxon>
        <taxon>Pseudomonadati</taxon>
        <taxon>Planctomycetota</taxon>
        <taxon>Planctomycetia</taxon>
        <taxon>Pirellulales</taxon>
        <taxon>Pirellulaceae</taxon>
        <taxon>Stieleria</taxon>
    </lineage>
</organism>